<dbReference type="Proteomes" id="UP000789706">
    <property type="component" value="Unassembled WGS sequence"/>
</dbReference>
<gene>
    <name evidence="1" type="ORF">DEBURN_LOCUS10783</name>
</gene>
<reference evidence="1" key="1">
    <citation type="submission" date="2021-06" db="EMBL/GenBank/DDBJ databases">
        <authorList>
            <person name="Kallberg Y."/>
            <person name="Tangrot J."/>
            <person name="Rosling A."/>
        </authorList>
    </citation>
    <scope>NUCLEOTIDE SEQUENCE</scope>
    <source>
        <strain evidence="1">AZ414A</strain>
    </source>
</reference>
<proteinExistence type="predicted"/>
<accession>A0A9N9D9S9</accession>
<protein>
    <submittedName>
        <fullName evidence="1">2732_t:CDS:1</fullName>
    </submittedName>
</protein>
<evidence type="ECO:0000313" key="2">
    <source>
        <dbReference type="Proteomes" id="UP000789706"/>
    </source>
</evidence>
<feature type="non-terminal residue" evidence="1">
    <location>
        <position position="58"/>
    </location>
</feature>
<comment type="caution">
    <text evidence="1">The sequence shown here is derived from an EMBL/GenBank/DDBJ whole genome shotgun (WGS) entry which is preliminary data.</text>
</comment>
<name>A0A9N9D9S9_9GLOM</name>
<dbReference type="EMBL" id="CAJVPK010003818">
    <property type="protein sequence ID" value="CAG8631213.1"/>
    <property type="molecule type" value="Genomic_DNA"/>
</dbReference>
<organism evidence="1 2">
    <name type="scientific">Diversispora eburnea</name>
    <dbReference type="NCBI Taxonomy" id="1213867"/>
    <lineage>
        <taxon>Eukaryota</taxon>
        <taxon>Fungi</taxon>
        <taxon>Fungi incertae sedis</taxon>
        <taxon>Mucoromycota</taxon>
        <taxon>Glomeromycotina</taxon>
        <taxon>Glomeromycetes</taxon>
        <taxon>Diversisporales</taxon>
        <taxon>Diversisporaceae</taxon>
        <taxon>Diversispora</taxon>
    </lineage>
</organism>
<keyword evidence="2" id="KW-1185">Reference proteome</keyword>
<sequence length="58" mass="6826">MNEGYNLDDLLEPEEIQLPDVRSLSDKSKKKSLKSILLMRKLVYQEAGKFRTVLMQER</sequence>
<dbReference type="AlphaFoldDB" id="A0A9N9D9S9"/>
<evidence type="ECO:0000313" key="1">
    <source>
        <dbReference type="EMBL" id="CAG8631213.1"/>
    </source>
</evidence>